<dbReference type="Proteomes" id="UP001500831">
    <property type="component" value="Unassembled WGS sequence"/>
</dbReference>
<evidence type="ECO:0000256" key="2">
    <source>
        <dbReference type="SAM" id="SignalP"/>
    </source>
</evidence>
<keyword evidence="2" id="KW-0732">Signal</keyword>
<reference evidence="3 4" key="1">
    <citation type="journal article" date="2019" name="Int. J. Syst. Evol. Microbiol.">
        <title>The Global Catalogue of Microorganisms (GCM) 10K type strain sequencing project: providing services to taxonomists for standard genome sequencing and annotation.</title>
        <authorList>
            <consortium name="The Broad Institute Genomics Platform"/>
            <consortium name="The Broad Institute Genome Sequencing Center for Infectious Disease"/>
            <person name="Wu L."/>
            <person name="Ma J."/>
        </authorList>
    </citation>
    <scope>NUCLEOTIDE SEQUENCE [LARGE SCALE GENOMIC DNA]</scope>
    <source>
        <strain evidence="3 4">JCM 6242</strain>
    </source>
</reference>
<name>A0ABN3W8P2_9ACTN</name>
<protein>
    <submittedName>
        <fullName evidence="3">Uncharacterized protein</fullName>
    </submittedName>
</protein>
<evidence type="ECO:0000313" key="4">
    <source>
        <dbReference type="Proteomes" id="UP001500831"/>
    </source>
</evidence>
<sequence>MGGRFQKITFGGVALAAVALATATGGVHLLATADAVGTRQGDTPASIPFENHDPEVRGMLLGLFSGSATRYAAQEELVRRCMEQRGFAYVSPEGRQAGRTAGRSSPDRSTGHRCGGRPG</sequence>
<feature type="region of interest" description="Disordered" evidence="1">
    <location>
        <begin position="91"/>
        <end position="119"/>
    </location>
</feature>
<evidence type="ECO:0000256" key="1">
    <source>
        <dbReference type="SAM" id="MobiDB-lite"/>
    </source>
</evidence>
<accession>A0ABN3W8P2</accession>
<proteinExistence type="predicted"/>
<evidence type="ECO:0000313" key="3">
    <source>
        <dbReference type="EMBL" id="GAA2904282.1"/>
    </source>
</evidence>
<comment type="caution">
    <text evidence="3">The sequence shown here is derived from an EMBL/GenBank/DDBJ whole genome shotgun (WGS) entry which is preliminary data.</text>
</comment>
<dbReference type="EMBL" id="BAAAVI010000079">
    <property type="protein sequence ID" value="GAA2904282.1"/>
    <property type="molecule type" value="Genomic_DNA"/>
</dbReference>
<gene>
    <name evidence="3" type="ORF">GCM10010517_70310</name>
</gene>
<feature type="signal peptide" evidence="2">
    <location>
        <begin position="1"/>
        <end position="23"/>
    </location>
</feature>
<organism evidence="3 4">
    <name type="scientific">Streptosporangium fragile</name>
    <dbReference type="NCBI Taxonomy" id="46186"/>
    <lineage>
        <taxon>Bacteria</taxon>
        <taxon>Bacillati</taxon>
        <taxon>Actinomycetota</taxon>
        <taxon>Actinomycetes</taxon>
        <taxon>Streptosporangiales</taxon>
        <taxon>Streptosporangiaceae</taxon>
        <taxon>Streptosporangium</taxon>
    </lineage>
</organism>
<keyword evidence="4" id="KW-1185">Reference proteome</keyword>
<feature type="chain" id="PRO_5046969320" evidence="2">
    <location>
        <begin position="24"/>
        <end position="119"/>
    </location>
</feature>